<dbReference type="Pfam" id="PF00535">
    <property type="entry name" value="Glycos_transf_2"/>
    <property type="match status" value="1"/>
</dbReference>
<evidence type="ECO:0000313" key="2">
    <source>
        <dbReference type="EMBL" id="KRN50214.1"/>
    </source>
</evidence>
<evidence type="ECO:0000259" key="1">
    <source>
        <dbReference type="Pfam" id="PF00535"/>
    </source>
</evidence>
<feature type="domain" description="Glycosyltransferase 2-like" evidence="1">
    <location>
        <begin position="4"/>
        <end position="130"/>
    </location>
</feature>
<dbReference type="PANTHER" id="PTHR22916">
    <property type="entry name" value="GLYCOSYLTRANSFERASE"/>
    <property type="match status" value="1"/>
</dbReference>
<keyword evidence="2" id="KW-0808">Transferase</keyword>
<dbReference type="SUPFAM" id="SSF53448">
    <property type="entry name" value="Nucleotide-diphospho-sugar transferases"/>
    <property type="match status" value="1"/>
</dbReference>
<dbReference type="PANTHER" id="PTHR22916:SF3">
    <property type="entry name" value="UDP-GLCNAC:BETAGAL BETA-1,3-N-ACETYLGLUCOSAMINYLTRANSFERASE-LIKE PROTEIN 1"/>
    <property type="match status" value="1"/>
</dbReference>
<accession>A0A0R2HF44</accession>
<dbReference type="CDD" id="cd00761">
    <property type="entry name" value="Glyco_tranf_GTA_type"/>
    <property type="match status" value="1"/>
</dbReference>
<dbReference type="GO" id="GO:0016758">
    <property type="term" value="F:hexosyltransferase activity"/>
    <property type="evidence" value="ECO:0007669"/>
    <property type="project" value="UniProtKB-ARBA"/>
</dbReference>
<proteinExistence type="predicted"/>
<keyword evidence="3" id="KW-1185">Reference proteome</keyword>
<dbReference type="Proteomes" id="UP000051841">
    <property type="component" value="Unassembled WGS sequence"/>
</dbReference>
<dbReference type="InterPro" id="IPR029044">
    <property type="entry name" value="Nucleotide-diphossugar_trans"/>
</dbReference>
<dbReference type="EMBL" id="JQBL01000012">
    <property type="protein sequence ID" value="KRN50214.1"/>
    <property type="molecule type" value="Genomic_DNA"/>
</dbReference>
<evidence type="ECO:0000313" key="3">
    <source>
        <dbReference type="Proteomes" id="UP000051841"/>
    </source>
</evidence>
<dbReference type="AlphaFoldDB" id="A0A0R2HF44"/>
<dbReference type="PATRIC" id="fig|1410657.5.peg.365"/>
<dbReference type="Gene3D" id="3.90.550.10">
    <property type="entry name" value="Spore Coat Polysaccharide Biosynthesis Protein SpsA, Chain A"/>
    <property type="match status" value="1"/>
</dbReference>
<reference evidence="2 3" key="1">
    <citation type="journal article" date="2015" name="Genome Announc.">
        <title>Expanding the biotechnology potential of lactobacilli through comparative genomics of 213 strains and associated genera.</title>
        <authorList>
            <person name="Sun Z."/>
            <person name="Harris H.M."/>
            <person name="McCann A."/>
            <person name="Guo C."/>
            <person name="Argimon S."/>
            <person name="Zhang W."/>
            <person name="Yang X."/>
            <person name="Jeffery I.B."/>
            <person name="Cooney J.C."/>
            <person name="Kagawa T.F."/>
            <person name="Liu W."/>
            <person name="Song Y."/>
            <person name="Salvetti E."/>
            <person name="Wrobel A."/>
            <person name="Rasinkangas P."/>
            <person name="Parkhill J."/>
            <person name="Rea M.C."/>
            <person name="O'Sullivan O."/>
            <person name="Ritari J."/>
            <person name="Douillard F.P."/>
            <person name="Paul Ross R."/>
            <person name="Yang R."/>
            <person name="Briner A.E."/>
            <person name="Felis G.E."/>
            <person name="de Vos W.M."/>
            <person name="Barrangou R."/>
            <person name="Klaenhammer T.R."/>
            <person name="Caufield P.W."/>
            <person name="Cui Y."/>
            <person name="Zhang H."/>
            <person name="O'Toole P.W."/>
        </authorList>
    </citation>
    <scope>NUCLEOTIDE SEQUENCE [LARGE SCALE GENOMIC DNA]</scope>
    <source>
        <strain evidence="2 3">DSM 20405</strain>
    </source>
</reference>
<organism evidence="2 3">
    <name type="scientific">Kandleria vitulina DSM 20405</name>
    <dbReference type="NCBI Taxonomy" id="1410657"/>
    <lineage>
        <taxon>Bacteria</taxon>
        <taxon>Bacillati</taxon>
        <taxon>Bacillota</taxon>
        <taxon>Erysipelotrichia</taxon>
        <taxon>Erysipelotrichales</taxon>
        <taxon>Coprobacillaceae</taxon>
        <taxon>Kandleria</taxon>
    </lineage>
</organism>
<dbReference type="InterPro" id="IPR001173">
    <property type="entry name" value="Glyco_trans_2-like"/>
</dbReference>
<dbReference type="RefSeq" id="WP_051654394.1">
    <property type="nucleotide sequence ID" value="NZ_JNKN01000013.1"/>
</dbReference>
<name>A0A0R2HF44_9FIRM</name>
<sequence>MKVSVIIPVYNSEKYVRTAVESILKDPLDDFEIMLIDDGSTDSSGKICDELQKEYSKIVTYHKPNGGMCSARNFALQHAKGEYITFMDNDDICHEGFVGENYKIAKKYDADVVRFGREYLVLDHDKTIHRDVYQPKKEIAYYDDDIYNHYEEIRESNGVWTGMYRKSFLDEHNIRFDETLRHGHEDTLFNLSAYKDAKTIAMNPHSYYVWMRRYEHSSSAKLNQNRLDGIYKALKVENDLMTEKGVRSTYFDVYSRRIMNYCAESIIAGFAYGNTCTFSQFKKICKRARKIIKNTKTRKSDLDFKSKVVFTLLKLRLYLVLFVLCKILYR</sequence>
<comment type="caution">
    <text evidence="2">The sequence shown here is derived from an EMBL/GenBank/DDBJ whole genome shotgun (WGS) entry which is preliminary data.</text>
</comment>
<gene>
    <name evidence="2" type="ORF">IV49_GL000344</name>
</gene>
<protein>
    <submittedName>
        <fullName evidence="2">Group 2 glycosyl transferase</fullName>
    </submittedName>
</protein>